<dbReference type="AlphaFoldDB" id="A0AAE4BML7"/>
<organism evidence="4 5">
    <name type="scientific">Deinococcus soli</name>
    <name type="common">ex Cha et al. 2016</name>
    <dbReference type="NCBI Taxonomy" id="1309411"/>
    <lineage>
        <taxon>Bacteria</taxon>
        <taxon>Thermotogati</taxon>
        <taxon>Deinococcota</taxon>
        <taxon>Deinococci</taxon>
        <taxon>Deinococcales</taxon>
        <taxon>Deinococcaceae</taxon>
        <taxon>Deinococcus</taxon>
    </lineage>
</organism>
<evidence type="ECO:0000313" key="5">
    <source>
        <dbReference type="Proteomes" id="UP001185331"/>
    </source>
</evidence>
<dbReference type="InterPro" id="IPR011009">
    <property type="entry name" value="Kinase-like_dom_sf"/>
</dbReference>
<evidence type="ECO:0000256" key="2">
    <source>
        <dbReference type="SAM" id="Phobius"/>
    </source>
</evidence>
<evidence type="ECO:0000256" key="1">
    <source>
        <dbReference type="SAM" id="MobiDB-lite"/>
    </source>
</evidence>
<feature type="compositionally biased region" description="Low complexity" evidence="1">
    <location>
        <begin position="198"/>
        <end position="210"/>
    </location>
</feature>
<comment type="caution">
    <text evidence="4">The sequence shown here is derived from an EMBL/GenBank/DDBJ whole genome shotgun (WGS) entry which is preliminary data.</text>
</comment>
<sequence length="687" mass="70193">MKPLGPYVAARDLPGRMNSPVRTLRATDRLTGMPVLLHGLPGPLPLPDLPAHPGVLPFAECVLVAGEAFMVTELPLQARPAQDPDLTARGALAALAALHGRGVVHGGLSASQLWSVDGEVRLAGAGLPWGGDARPADDLYALAVILHEMGGVPGALRPLLDAPGTLDARAALRLLHAPTTQLRAAPDTPEHTEAAPGASAATTPVTPEPVPALTDPTPTAAAPTAFSQAPSVQVATVQVASVQATPAQPAPNTPPAGDASGVHGRRGRGSRFRLPGLGATREAAAPDELTTPIPTATAATVAASVEAVPASALAPVVPADGPTPPPAAAILPDARGTGITADVPVAADAPAHDGTPIVLGDGASPAPAAGTGQAGAPKDAAPAEPPVLPDAPAQPAGPGGRLSPQERRRREHEARQEHAQRDAQAAAERRAQRLEQRQQEQRTQEPPVAPAPIQIGFDDLPEWETDAPAPRSGVQIREVPRLPESLRRAPLPGDPAAGEDQGPAAEVPVGALPARRRVGEPIRIGWDEDDSWRVVREAPAPVRTRRPLVWRALFWVVLVAAFVGMALLLTRVVQARGAGPVTPAQSVPQVSGAGAASGGADASAAPQAQTVQFTVRGVAGATARLSVEQSPKEANLAPGASLGTAPGRVTFPVPGTYRVRVVVDGFAPGSMTVTVPRSQPVTIDLDR</sequence>
<dbReference type="EMBL" id="JAVDQK010000012">
    <property type="protein sequence ID" value="MDR6220293.1"/>
    <property type="molecule type" value="Genomic_DNA"/>
</dbReference>
<feature type="region of interest" description="Disordered" evidence="1">
    <location>
        <begin position="183"/>
        <end position="210"/>
    </location>
</feature>
<evidence type="ECO:0000313" key="4">
    <source>
        <dbReference type="EMBL" id="MDR6220293.1"/>
    </source>
</evidence>
<protein>
    <recommendedName>
        <fullName evidence="3">PEGA domain-containing protein</fullName>
    </recommendedName>
</protein>
<dbReference type="Proteomes" id="UP001185331">
    <property type="component" value="Unassembled WGS sequence"/>
</dbReference>
<feature type="region of interest" description="Disordered" evidence="1">
    <location>
        <begin position="347"/>
        <end position="455"/>
    </location>
</feature>
<keyword evidence="2" id="KW-1133">Transmembrane helix</keyword>
<feature type="region of interest" description="Disordered" evidence="1">
    <location>
        <begin position="580"/>
        <end position="601"/>
    </location>
</feature>
<accession>A0AAE4BML7</accession>
<keyword evidence="2" id="KW-0472">Membrane</keyword>
<reference evidence="4" key="1">
    <citation type="submission" date="2023-07" db="EMBL/GenBank/DDBJ databases">
        <title>Sorghum-associated microbial communities from plants grown in Nebraska, USA.</title>
        <authorList>
            <person name="Schachtman D."/>
        </authorList>
    </citation>
    <scope>NUCLEOTIDE SEQUENCE</scope>
    <source>
        <strain evidence="4">BE330</strain>
    </source>
</reference>
<proteinExistence type="predicted"/>
<dbReference type="SUPFAM" id="SSF56112">
    <property type="entry name" value="Protein kinase-like (PK-like)"/>
    <property type="match status" value="1"/>
</dbReference>
<feature type="region of interest" description="Disordered" evidence="1">
    <location>
        <begin position="245"/>
        <end position="275"/>
    </location>
</feature>
<feature type="transmembrane region" description="Helical" evidence="2">
    <location>
        <begin position="548"/>
        <end position="569"/>
    </location>
</feature>
<keyword evidence="2" id="KW-0812">Transmembrane</keyword>
<evidence type="ECO:0000259" key="3">
    <source>
        <dbReference type="Pfam" id="PF08308"/>
    </source>
</evidence>
<feature type="domain" description="PEGA" evidence="3">
    <location>
        <begin position="624"/>
        <end position="685"/>
    </location>
</feature>
<gene>
    <name evidence="4" type="ORF">J2Y00_003910</name>
</gene>
<name>A0AAE4BML7_9DEIO</name>
<feature type="compositionally biased region" description="Basic and acidic residues" evidence="1">
    <location>
        <begin position="404"/>
        <end position="443"/>
    </location>
</feature>
<feature type="compositionally biased region" description="Low complexity" evidence="1">
    <location>
        <begin position="586"/>
        <end position="601"/>
    </location>
</feature>
<dbReference type="RefSeq" id="WP_309856531.1">
    <property type="nucleotide sequence ID" value="NZ_JAVDQJ010000010.1"/>
</dbReference>
<dbReference type="Pfam" id="PF08308">
    <property type="entry name" value="PEGA"/>
    <property type="match status" value="1"/>
</dbReference>
<feature type="compositionally biased region" description="Low complexity" evidence="1">
    <location>
        <begin position="360"/>
        <end position="377"/>
    </location>
</feature>
<feature type="region of interest" description="Disordered" evidence="1">
    <location>
        <begin position="486"/>
        <end position="505"/>
    </location>
</feature>
<dbReference type="InterPro" id="IPR013229">
    <property type="entry name" value="PEGA"/>
</dbReference>